<protein>
    <submittedName>
        <fullName evidence="1">Uncharacterized protein</fullName>
    </submittedName>
</protein>
<sequence>MTVERQAKKAVDITSGLPLDHGQCIQTHNYKWKETQRRRMMFQMPVQRELVQPELQVAEILLRIQRTD</sequence>
<accession>A0AAV4Y0C5</accession>
<evidence type="ECO:0000313" key="1">
    <source>
        <dbReference type="EMBL" id="GIY99905.1"/>
    </source>
</evidence>
<reference evidence="1 2" key="1">
    <citation type="submission" date="2021-06" db="EMBL/GenBank/DDBJ databases">
        <title>Caerostris extrusa draft genome.</title>
        <authorList>
            <person name="Kono N."/>
            <person name="Arakawa K."/>
        </authorList>
    </citation>
    <scope>NUCLEOTIDE SEQUENCE [LARGE SCALE GENOMIC DNA]</scope>
</reference>
<dbReference type="Proteomes" id="UP001054945">
    <property type="component" value="Unassembled WGS sequence"/>
</dbReference>
<dbReference type="EMBL" id="BPLR01001095">
    <property type="protein sequence ID" value="GIY99905.1"/>
    <property type="molecule type" value="Genomic_DNA"/>
</dbReference>
<comment type="caution">
    <text evidence="1">The sequence shown here is derived from an EMBL/GenBank/DDBJ whole genome shotgun (WGS) entry which is preliminary data.</text>
</comment>
<gene>
    <name evidence="1" type="ORF">CEXT_546581</name>
</gene>
<proteinExistence type="predicted"/>
<dbReference type="AlphaFoldDB" id="A0AAV4Y0C5"/>
<name>A0AAV4Y0C5_CAEEX</name>
<keyword evidence="2" id="KW-1185">Reference proteome</keyword>
<organism evidence="1 2">
    <name type="scientific">Caerostris extrusa</name>
    <name type="common">Bark spider</name>
    <name type="synonym">Caerostris bankana</name>
    <dbReference type="NCBI Taxonomy" id="172846"/>
    <lineage>
        <taxon>Eukaryota</taxon>
        <taxon>Metazoa</taxon>
        <taxon>Ecdysozoa</taxon>
        <taxon>Arthropoda</taxon>
        <taxon>Chelicerata</taxon>
        <taxon>Arachnida</taxon>
        <taxon>Araneae</taxon>
        <taxon>Araneomorphae</taxon>
        <taxon>Entelegynae</taxon>
        <taxon>Araneoidea</taxon>
        <taxon>Araneidae</taxon>
        <taxon>Caerostris</taxon>
    </lineage>
</organism>
<evidence type="ECO:0000313" key="2">
    <source>
        <dbReference type="Proteomes" id="UP001054945"/>
    </source>
</evidence>